<dbReference type="Proteomes" id="UP001177021">
    <property type="component" value="Unassembled WGS sequence"/>
</dbReference>
<gene>
    <name evidence="1" type="ORF">MILVUS5_LOCUS36478</name>
</gene>
<dbReference type="EMBL" id="CASHSV030000716">
    <property type="protein sequence ID" value="CAJ2672933.1"/>
    <property type="molecule type" value="Genomic_DNA"/>
</dbReference>
<organism evidence="1 2">
    <name type="scientific">Trifolium pratense</name>
    <name type="common">Red clover</name>
    <dbReference type="NCBI Taxonomy" id="57577"/>
    <lineage>
        <taxon>Eukaryota</taxon>
        <taxon>Viridiplantae</taxon>
        <taxon>Streptophyta</taxon>
        <taxon>Embryophyta</taxon>
        <taxon>Tracheophyta</taxon>
        <taxon>Spermatophyta</taxon>
        <taxon>Magnoliopsida</taxon>
        <taxon>eudicotyledons</taxon>
        <taxon>Gunneridae</taxon>
        <taxon>Pentapetalae</taxon>
        <taxon>rosids</taxon>
        <taxon>fabids</taxon>
        <taxon>Fabales</taxon>
        <taxon>Fabaceae</taxon>
        <taxon>Papilionoideae</taxon>
        <taxon>50 kb inversion clade</taxon>
        <taxon>NPAAA clade</taxon>
        <taxon>Hologalegina</taxon>
        <taxon>IRL clade</taxon>
        <taxon>Trifolieae</taxon>
        <taxon>Trifolium</taxon>
    </lineage>
</organism>
<protein>
    <submittedName>
        <fullName evidence="1">Uncharacterized protein</fullName>
    </submittedName>
</protein>
<reference evidence="1" key="1">
    <citation type="submission" date="2023-10" db="EMBL/GenBank/DDBJ databases">
        <authorList>
            <person name="Rodriguez Cubillos JULIANA M."/>
            <person name="De Vega J."/>
        </authorList>
    </citation>
    <scope>NUCLEOTIDE SEQUENCE</scope>
</reference>
<comment type="caution">
    <text evidence="1">The sequence shown here is derived from an EMBL/GenBank/DDBJ whole genome shotgun (WGS) entry which is preliminary data.</text>
</comment>
<proteinExistence type="predicted"/>
<evidence type="ECO:0000313" key="2">
    <source>
        <dbReference type="Proteomes" id="UP001177021"/>
    </source>
</evidence>
<accession>A0ACB0LX29</accession>
<sequence>MVQFLVKEKFGIDICFCNSSNFPVEAHTMVFSFIASTIKCEATVLQHALLIVVSCGFKRVKFESNCQTVVNAVTNGCIYLNELESLLSIYMSLISSNASYNLAFA</sequence>
<name>A0ACB0LX29_TRIPR</name>
<evidence type="ECO:0000313" key="1">
    <source>
        <dbReference type="EMBL" id="CAJ2672933.1"/>
    </source>
</evidence>
<keyword evidence="2" id="KW-1185">Reference proteome</keyword>